<feature type="compositionally biased region" description="Low complexity" evidence="3">
    <location>
        <begin position="489"/>
        <end position="498"/>
    </location>
</feature>
<comment type="similarity">
    <text evidence="1">Belongs to the SAPAP family.</text>
</comment>
<dbReference type="Pfam" id="PF03359">
    <property type="entry name" value="GKAP"/>
    <property type="match status" value="1"/>
</dbReference>
<evidence type="ECO:0000256" key="2">
    <source>
        <dbReference type="SAM" id="Coils"/>
    </source>
</evidence>
<accession>A0A4U5N416</accession>
<dbReference type="GO" id="GO:0098978">
    <property type="term" value="C:glutamatergic synapse"/>
    <property type="evidence" value="ECO:0007669"/>
    <property type="project" value="TreeGrafter"/>
</dbReference>
<evidence type="ECO:0008006" key="6">
    <source>
        <dbReference type="Google" id="ProtNLM"/>
    </source>
</evidence>
<proteinExistence type="inferred from homology"/>
<dbReference type="GO" id="GO:0099572">
    <property type="term" value="C:postsynaptic specialization"/>
    <property type="evidence" value="ECO:0007669"/>
    <property type="project" value="TreeGrafter"/>
</dbReference>
<organism evidence="4 5">
    <name type="scientific">Steinernema carpocapsae</name>
    <name type="common">Entomopathogenic nematode</name>
    <dbReference type="NCBI Taxonomy" id="34508"/>
    <lineage>
        <taxon>Eukaryota</taxon>
        <taxon>Metazoa</taxon>
        <taxon>Ecdysozoa</taxon>
        <taxon>Nematoda</taxon>
        <taxon>Chromadorea</taxon>
        <taxon>Rhabditida</taxon>
        <taxon>Tylenchina</taxon>
        <taxon>Panagrolaimomorpha</taxon>
        <taxon>Strongyloidoidea</taxon>
        <taxon>Steinernematidae</taxon>
        <taxon>Steinernema</taxon>
    </lineage>
</organism>
<dbReference type="PANTHER" id="PTHR12353:SF31">
    <property type="entry name" value="LD44824P"/>
    <property type="match status" value="1"/>
</dbReference>
<keyword evidence="2" id="KW-0175">Coiled coil</keyword>
<dbReference type="PANTHER" id="PTHR12353">
    <property type="entry name" value="DISKS LARGE-ASSOCIATED PROTEIN DAP SAP90/PSD-95-ASSOCIATED PROTEIN"/>
    <property type="match status" value="1"/>
</dbReference>
<feature type="region of interest" description="Disordered" evidence="3">
    <location>
        <begin position="214"/>
        <end position="238"/>
    </location>
</feature>
<dbReference type="InterPro" id="IPR005026">
    <property type="entry name" value="SAPAP"/>
</dbReference>
<gene>
    <name evidence="4" type="ORF">L596_018083</name>
</gene>
<feature type="compositionally biased region" description="Low complexity" evidence="3">
    <location>
        <begin position="157"/>
        <end position="169"/>
    </location>
</feature>
<evidence type="ECO:0000256" key="1">
    <source>
        <dbReference type="ARBA" id="ARBA00008839"/>
    </source>
</evidence>
<comment type="caution">
    <text evidence="4">The sequence shown here is derived from an EMBL/GenBank/DDBJ whole genome shotgun (WGS) entry which is preliminary data.</text>
</comment>
<dbReference type="OrthoDB" id="10036956at2759"/>
<feature type="compositionally biased region" description="Polar residues" evidence="3">
    <location>
        <begin position="215"/>
        <end position="229"/>
    </location>
</feature>
<name>A0A4U5N416_STECR</name>
<protein>
    <recommendedName>
        <fullName evidence="6">Guanylate kinase-associated protein mars</fullName>
    </recommendedName>
</protein>
<dbReference type="STRING" id="34508.A0A4U5N416"/>
<reference evidence="4 5" key="2">
    <citation type="journal article" date="2019" name="G3 (Bethesda)">
        <title>Hybrid Assembly of the Genome of the Entomopathogenic Nematode Steinernema carpocapsae Identifies the X-Chromosome.</title>
        <authorList>
            <person name="Serra L."/>
            <person name="Macchietto M."/>
            <person name="Macias-Munoz A."/>
            <person name="McGill C.J."/>
            <person name="Rodriguez I.M."/>
            <person name="Rodriguez B."/>
            <person name="Murad R."/>
            <person name="Mortazavi A."/>
        </authorList>
    </citation>
    <scope>NUCLEOTIDE SEQUENCE [LARGE SCALE GENOMIC DNA]</scope>
    <source>
        <strain evidence="4 5">ALL</strain>
    </source>
</reference>
<feature type="compositionally biased region" description="Low complexity" evidence="3">
    <location>
        <begin position="458"/>
        <end position="470"/>
    </location>
</feature>
<feature type="region of interest" description="Disordered" evidence="3">
    <location>
        <begin position="1"/>
        <end position="94"/>
    </location>
</feature>
<reference evidence="4 5" key="1">
    <citation type="journal article" date="2015" name="Genome Biol.">
        <title>Comparative genomics of Steinernema reveals deeply conserved gene regulatory networks.</title>
        <authorList>
            <person name="Dillman A.R."/>
            <person name="Macchietto M."/>
            <person name="Porter C.F."/>
            <person name="Rogers A."/>
            <person name="Williams B."/>
            <person name="Antoshechkin I."/>
            <person name="Lee M.M."/>
            <person name="Goodwin Z."/>
            <person name="Lu X."/>
            <person name="Lewis E.E."/>
            <person name="Goodrich-Blair H."/>
            <person name="Stock S.P."/>
            <person name="Adams B.J."/>
            <person name="Sternberg P.W."/>
            <person name="Mortazavi A."/>
        </authorList>
    </citation>
    <scope>NUCLEOTIDE SEQUENCE [LARGE SCALE GENOMIC DNA]</scope>
    <source>
        <strain evidence="4 5">ALL</strain>
    </source>
</reference>
<evidence type="ECO:0000256" key="3">
    <source>
        <dbReference type="SAM" id="MobiDB-lite"/>
    </source>
</evidence>
<dbReference type="GO" id="GO:0060090">
    <property type="term" value="F:molecular adaptor activity"/>
    <property type="evidence" value="ECO:0007669"/>
    <property type="project" value="TreeGrafter"/>
</dbReference>
<dbReference type="AlphaFoldDB" id="A0A4U5N416"/>
<feature type="compositionally biased region" description="Polar residues" evidence="3">
    <location>
        <begin position="71"/>
        <end position="80"/>
    </location>
</feature>
<evidence type="ECO:0000313" key="4">
    <source>
        <dbReference type="EMBL" id="TKR77034.1"/>
    </source>
</evidence>
<dbReference type="EMBL" id="AZBU02000005">
    <property type="protein sequence ID" value="TKR77034.1"/>
    <property type="molecule type" value="Genomic_DNA"/>
</dbReference>
<feature type="region of interest" description="Disordered" evidence="3">
    <location>
        <begin position="415"/>
        <end position="507"/>
    </location>
</feature>
<feature type="coiled-coil region" evidence="2">
    <location>
        <begin position="316"/>
        <end position="344"/>
    </location>
</feature>
<keyword evidence="5" id="KW-1185">Reference proteome</keyword>
<feature type="compositionally biased region" description="Basic and acidic residues" evidence="3">
    <location>
        <begin position="471"/>
        <end position="488"/>
    </location>
</feature>
<feature type="region of interest" description="Disordered" evidence="3">
    <location>
        <begin position="151"/>
        <end position="170"/>
    </location>
</feature>
<evidence type="ECO:0000313" key="5">
    <source>
        <dbReference type="Proteomes" id="UP000298663"/>
    </source>
</evidence>
<dbReference type="GO" id="GO:0023052">
    <property type="term" value="P:signaling"/>
    <property type="evidence" value="ECO:0007669"/>
    <property type="project" value="InterPro"/>
</dbReference>
<dbReference type="Proteomes" id="UP000298663">
    <property type="component" value="Unassembled WGS sequence"/>
</dbReference>
<sequence>MSDPQQNGPVKPVKNNLTNFLNKIRPKGASPGKTPPASGAVRRSRTPLKFNFFSRLTGSSKRQSSKESKNSVENFRSESSSTEDDLNVTPKSEDSFNNMNEVLQMTFNSPSPAPRATSEVDLRKVTIRPSEDQDSIKELKTQAIQFSSLSDVSGEIQSTPPSSTPRQPSYLNISRALNGYGYRNRLSPLNTPIASARPQGQSIVERRMQNFLPHQITSSSDSPTTSANASEDDHEASPMAAVAAAAAEVSTPVRDLASHFESLRLATPTGPPRQVKGFIRPVLPKIAPKPAALEVNHVEAASTNSATDGHYYERLLNQTRDELQKKVEQSLKLLEQEEARMAEDAADAVRVAQGKAALLIKKKLSKFDELVLKNLNPDSSTKLQETTVDDLAGYWGLIDIELHDIEDEFKNVEEWRSRDWQRPNPSPKSNAENRSPPPKPARTSKPVAVKPQTDARAKLVAKAPAANPKAEAQKAAEEKRRRQMREMKQAMMLKKQQQNGDADLIVE</sequence>